<evidence type="ECO:0000259" key="6">
    <source>
        <dbReference type="PROSITE" id="PS50110"/>
    </source>
</evidence>
<dbReference type="Pfam" id="PF00196">
    <property type="entry name" value="GerE"/>
    <property type="match status" value="1"/>
</dbReference>
<feature type="domain" description="Response regulatory" evidence="6">
    <location>
        <begin position="32"/>
        <end position="147"/>
    </location>
</feature>
<evidence type="ECO:0000313" key="7">
    <source>
        <dbReference type="EMBL" id="MBB5894577.1"/>
    </source>
</evidence>
<dbReference type="EMBL" id="JACHIR010000001">
    <property type="protein sequence ID" value="MBB5894577.1"/>
    <property type="molecule type" value="Genomic_DNA"/>
</dbReference>
<dbReference type="PROSITE" id="PS50110">
    <property type="entry name" value="RESPONSE_REGULATORY"/>
    <property type="match status" value="1"/>
</dbReference>
<comment type="caution">
    <text evidence="7">The sequence shown here is derived from an EMBL/GenBank/DDBJ whole genome shotgun (WGS) entry which is preliminary data.</text>
</comment>
<accession>A0A7W9NIG8</accession>
<dbReference type="CDD" id="cd06170">
    <property type="entry name" value="LuxR_C_like"/>
    <property type="match status" value="1"/>
</dbReference>
<dbReference type="Pfam" id="PF00072">
    <property type="entry name" value="Response_reg"/>
    <property type="match status" value="1"/>
</dbReference>
<evidence type="ECO:0000256" key="2">
    <source>
        <dbReference type="ARBA" id="ARBA00023125"/>
    </source>
</evidence>
<reference evidence="7 8" key="1">
    <citation type="submission" date="2020-08" db="EMBL/GenBank/DDBJ databases">
        <title>Sequencing the genomes of 1000 actinobacteria strains.</title>
        <authorList>
            <person name="Klenk H.-P."/>
        </authorList>
    </citation>
    <scope>NUCLEOTIDE SEQUENCE [LARGE SCALE GENOMIC DNA]</scope>
    <source>
        <strain evidence="7 8">DSM 43851</strain>
    </source>
</reference>
<organism evidence="7 8">
    <name type="scientific">Kutzneria kofuensis</name>
    <dbReference type="NCBI Taxonomy" id="103725"/>
    <lineage>
        <taxon>Bacteria</taxon>
        <taxon>Bacillati</taxon>
        <taxon>Actinomycetota</taxon>
        <taxon>Actinomycetes</taxon>
        <taxon>Pseudonocardiales</taxon>
        <taxon>Pseudonocardiaceae</taxon>
        <taxon>Kutzneria</taxon>
    </lineage>
</organism>
<keyword evidence="8" id="KW-1185">Reference proteome</keyword>
<dbReference type="PRINTS" id="PR00038">
    <property type="entry name" value="HTHLUXR"/>
</dbReference>
<evidence type="ECO:0000313" key="8">
    <source>
        <dbReference type="Proteomes" id="UP000585638"/>
    </source>
</evidence>
<dbReference type="PROSITE" id="PS00622">
    <property type="entry name" value="HTH_LUXR_1"/>
    <property type="match status" value="1"/>
</dbReference>
<dbReference type="InterPro" id="IPR039420">
    <property type="entry name" value="WalR-like"/>
</dbReference>
<protein>
    <submittedName>
        <fullName evidence="7">DNA-binding NarL/FixJ family response regulator</fullName>
    </submittedName>
</protein>
<evidence type="ECO:0000259" key="5">
    <source>
        <dbReference type="PROSITE" id="PS50043"/>
    </source>
</evidence>
<dbReference type="PROSITE" id="PS50043">
    <property type="entry name" value="HTH_LUXR_2"/>
    <property type="match status" value="1"/>
</dbReference>
<keyword evidence="1 3" id="KW-0597">Phosphoprotein</keyword>
<dbReference type="InterPro" id="IPR016032">
    <property type="entry name" value="Sig_transdc_resp-reg_C-effctor"/>
</dbReference>
<gene>
    <name evidence="7" type="ORF">BJ998_005773</name>
</gene>
<dbReference type="InterPro" id="IPR058245">
    <property type="entry name" value="NreC/VraR/RcsB-like_REC"/>
</dbReference>
<feature type="compositionally biased region" description="Basic and acidic residues" evidence="4">
    <location>
        <begin position="234"/>
        <end position="257"/>
    </location>
</feature>
<dbReference type="SMART" id="SM00421">
    <property type="entry name" value="HTH_LUXR"/>
    <property type="match status" value="1"/>
</dbReference>
<dbReference type="PANTHER" id="PTHR43214">
    <property type="entry name" value="TWO-COMPONENT RESPONSE REGULATOR"/>
    <property type="match status" value="1"/>
</dbReference>
<feature type="modified residue" description="4-aspartylphosphate" evidence="3">
    <location>
        <position position="83"/>
    </location>
</feature>
<dbReference type="InterPro" id="IPR011006">
    <property type="entry name" value="CheY-like_superfamily"/>
</dbReference>
<evidence type="ECO:0000256" key="4">
    <source>
        <dbReference type="SAM" id="MobiDB-lite"/>
    </source>
</evidence>
<proteinExistence type="predicted"/>
<dbReference type="Gene3D" id="3.40.50.2300">
    <property type="match status" value="1"/>
</dbReference>
<dbReference type="SUPFAM" id="SSF46894">
    <property type="entry name" value="C-terminal effector domain of the bipartite response regulators"/>
    <property type="match status" value="1"/>
</dbReference>
<keyword evidence="2 7" id="KW-0238">DNA-binding</keyword>
<dbReference type="InterPro" id="IPR000792">
    <property type="entry name" value="Tscrpt_reg_LuxR_C"/>
</dbReference>
<dbReference type="GO" id="GO:0000160">
    <property type="term" value="P:phosphorelay signal transduction system"/>
    <property type="evidence" value="ECO:0007669"/>
    <property type="project" value="InterPro"/>
</dbReference>
<dbReference type="GO" id="GO:0006355">
    <property type="term" value="P:regulation of DNA-templated transcription"/>
    <property type="evidence" value="ECO:0007669"/>
    <property type="project" value="InterPro"/>
</dbReference>
<dbReference type="CDD" id="cd17535">
    <property type="entry name" value="REC_NarL-like"/>
    <property type="match status" value="1"/>
</dbReference>
<dbReference type="AlphaFoldDB" id="A0A7W9NIG8"/>
<dbReference type="SMART" id="SM00448">
    <property type="entry name" value="REC"/>
    <property type="match status" value="1"/>
</dbReference>
<dbReference type="GO" id="GO:0003677">
    <property type="term" value="F:DNA binding"/>
    <property type="evidence" value="ECO:0007669"/>
    <property type="project" value="UniProtKB-KW"/>
</dbReference>
<sequence>MAAVGLGQAVRTTPAGSLPANMVPHPREELFSVLVVDDHPLLREAIAARLTQMGAGTVHEAASVAEARARALATGPCDLAILDLGLPDGSGIDLVTELRAQGWPRIVVLASSDDPYAVRSAFQAGAQAYLLKSASPMVVTDGVRRVLDGGVYADPSVAPVLAAGTRVPGTDNTPRELSAREVEVLQLVADGQSNKEIGEALNLSALTVKSHLSRIGRKLGTGDSRSDGGVGHAGRRDPLRRRMDGRREDRAERDPRPRGASRT</sequence>
<evidence type="ECO:0000256" key="1">
    <source>
        <dbReference type="ARBA" id="ARBA00022553"/>
    </source>
</evidence>
<dbReference type="SUPFAM" id="SSF52172">
    <property type="entry name" value="CheY-like"/>
    <property type="match status" value="1"/>
</dbReference>
<feature type="domain" description="HTH luxR-type" evidence="5">
    <location>
        <begin position="170"/>
        <end position="236"/>
    </location>
</feature>
<evidence type="ECO:0000256" key="3">
    <source>
        <dbReference type="PROSITE-ProRule" id="PRU00169"/>
    </source>
</evidence>
<dbReference type="Proteomes" id="UP000585638">
    <property type="component" value="Unassembled WGS sequence"/>
</dbReference>
<feature type="region of interest" description="Disordered" evidence="4">
    <location>
        <begin position="217"/>
        <end position="263"/>
    </location>
</feature>
<dbReference type="InterPro" id="IPR001789">
    <property type="entry name" value="Sig_transdc_resp-reg_receiver"/>
</dbReference>
<name>A0A7W9NIG8_9PSEU</name>